<comment type="caution">
    <text evidence="4">The sequence shown here is derived from an EMBL/GenBank/DDBJ whole genome shotgun (WGS) entry which is preliminary data.</text>
</comment>
<evidence type="ECO:0000313" key="4">
    <source>
        <dbReference type="EMBL" id="GFY87982.1"/>
    </source>
</evidence>
<dbReference type="EMBL" id="BJWL01000005">
    <property type="protein sequence ID" value="GFY87982.1"/>
    <property type="molecule type" value="Genomic_DNA"/>
</dbReference>
<evidence type="ECO:0000256" key="2">
    <source>
        <dbReference type="SAM" id="MobiDB-lite"/>
    </source>
</evidence>
<keyword evidence="1" id="KW-0479">Metal-binding</keyword>
<organism evidence="4 5">
    <name type="scientific">Actinidia rufa</name>
    <dbReference type="NCBI Taxonomy" id="165716"/>
    <lineage>
        <taxon>Eukaryota</taxon>
        <taxon>Viridiplantae</taxon>
        <taxon>Streptophyta</taxon>
        <taxon>Embryophyta</taxon>
        <taxon>Tracheophyta</taxon>
        <taxon>Spermatophyta</taxon>
        <taxon>Magnoliopsida</taxon>
        <taxon>eudicotyledons</taxon>
        <taxon>Gunneridae</taxon>
        <taxon>Pentapetalae</taxon>
        <taxon>asterids</taxon>
        <taxon>Ericales</taxon>
        <taxon>Actinidiaceae</taxon>
        <taxon>Actinidia</taxon>
    </lineage>
</organism>
<evidence type="ECO:0000259" key="3">
    <source>
        <dbReference type="PROSITE" id="PS50966"/>
    </source>
</evidence>
<gene>
    <name evidence="4" type="ORF">Acr_05g0016210</name>
</gene>
<feature type="region of interest" description="Disordered" evidence="2">
    <location>
        <begin position="184"/>
        <end position="203"/>
    </location>
</feature>
<evidence type="ECO:0000256" key="1">
    <source>
        <dbReference type="PROSITE-ProRule" id="PRU00325"/>
    </source>
</evidence>
<keyword evidence="5" id="KW-1185">Reference proteome</keyword>
<dbReference type="OrthoDB" id="687700at2759"/>
<feature type="compositionally biased region" description="Basic residues" evidence="2">
    <location>
        <begin position="135"/>
        <end position="144"/>
    </location>
</feature>
<keyword evidence="1" id="KW-0863">Zinc-finger</keyword>
<protein>
    <recommendedName>
        <fullName evidence="3">SWIM-type domain-containing protein</fullName>
    </recommendedName>
</protein>
<evidence type="ECO:0000313" key="5">
    <source>
        <dbReference type="Proteomes" id="UP000585474"/>
    </source>
</evidence>
<dbReference type="Proteomes" id="UP000585474">
    <property type="component" value="Unassembled WGS sequence"/>
</dbReference>
<dbReference type="AlphaFoldDB" id="A0A7J0ENU2"/>
<reference evidence="4 5" key="1">
    <citation type="submission" date="2019-07" db="EMBL/GenBank/DDBJ databases">
        <title>De Novo Assembly of kiwifruit Actinidia rufa.</title>
        <authorList>
            <person name="Sugita-Konishi S."/>
            <person name="Sato K."/>
            <person name="Mori E."/>
            <person name="Abe Y."/>
            <person name="Kisaki G."/>
            <person name="Hamano K."/>
            <person name="Suezawa K."/>
            <person name="Otani M."/>
            <person name="Fukuda T."/>
            <person name="Manabe T."/>
            <person name="Gomi K."/>
            <person name="Tabuchi M."/>
            <person name="Akimitsu K."/>
            <person name="Kataoka I."/>
        </authorList>
    </citation>
    <scope>NUCLEOTIDE SEQUENCE [LARGE SCALE GENOMIC DNA]</scope>
    <source>
        <strain evidence="5">cv. Fuchu</strain>
    </source>
</reference>
<keyword evidence="1" id="KW-0862">Zinc</keyword>
<dbReference type="PANTHER" id="PTHR31973:SF187">
    <property type="entry name" value="MUTATOR TRANSPOSASE MUDRA PROTEIN"/>
    <property type="match status" value="1"/>
</dbReference>
<dbReference type="PROSITE" id="PS50966">
    <property type="entry name" value="ZF_SWIM"/>
    <property type="match status" value="1"/>
</dbReference>
<dbReference type="GO" id="GO:0008270">
    <property type="term" value="F:zinc ion binding"/>
    <property type="evidence" value="ECO:0007669"/>
    <property type="project" value="UniProtKB-KW"/>
</dbReference>
<proteinExistence type="predicted"/>
<dbReference type="InterPro" id="IPR007527">
    <property type="entry name" value="Znf_SWIM"/>
</dbReference>
<dbReference type="PANTHER" id="PTHR31973">
    <property type="entry name" value="POLYPROTEIN, PUTATIVE-RELATED"/>
    <property type="match status" value="1"/>
</dbReference>
<feature type="domain" description="SWIM-type" evidence="3">
    <location>
        <begin position="77"/>
        <end position="118"/>
    </location>
</feature>
<name>A0A7J0ENU2_9ERIC</name>
<feature type="region of interest" description="Disordered" evidence="2">
    <location>
        <begin position="126"/>
        <end position="155"/>
    </location>
</feature>
<sequence length="449" mass="48885">MDEIKQVSPETHALLVKFPIAEWARHTFDPSVKSDHITSNLVESFNNWVGNARGKPILTMIENIRCKLMGKLHTSEYQVREGVRSHVVNLQARICCCKAWEIREIPCKHATACIAYNRMNWDDVSGDPIQPPPLKRQKGKPIKSRNREHDESAVGTSDYRRSCTIKCGNCGHFGHNKRTCQGAPVRGSNGGRGASSTIGRGENDHQVHKWPMLGFSLVQVLVLQQVGEVEFSWETGQQPGGEEVEAEGGEGLKLGSLENPSLGGVQDVHSSQWSIFGMNCGETLGVSFWSATMSHLKGVSFCNYYGEALEQGCSWSASSPSAATGSFAVVGILSGSACGTYDIHVLHAPFQRRRRGDVTPSALLKSSLRHCLHHADIIPTASAEVIIESPLKSLTSCYVIPSASAEVITVSLITSLISHFYMMLTPALVPFAEVILAMLTSSLSTALLT</sequence>
<accession>A0A7J0ENU2</accession>